<evidence type="ECO:0000313" key="4">
    <source>
        <dbReference type="EMBL" id="MBB2902654.1"/>
    </source>
</evidence>
<dbReference type="PROSITE" id="PS50113">
    <property type="entry name" value="PAC"/>
    <property type="match status" value="1"/>
</dbReference>
<dbReference type="InterPro" id="IPR035965">
    <property type="entry name" value="PAS-like_dom_sf"/>
</dbReference>
<accession>A0A7W4TPC3</accession>
<dbReference type="SMART" id="SM00267">
    <property type="entry name" value="GGDEF"/>
    <property type="match status" value="1"/>
</dbReference>
<dbReference type="InterPro" id="IPR043128">
    <property type="entry name" value="Rev_trsase/Diguanyl_cyclase"/>
</dbReference>
<dbReference type="InterPro" id="IPR000700">
    <property type="entry name" value="PAS-assoc_C"/>
</dbReference>
<dbReference type="CDD" id="cd01948">
    <property type="entry name" value="EAL"/>
    <property type="match status" value="1"/>
</dbReference>
<dbReference type="PANTHER" id="PTHR44757:SF2">
    <property type="entry name" value="BIOFILM ARCHITECTURE MAINTENANCE PROTEIN MBAA"/>
    <property type="match status" value="1"/>
</dbReference>
<reference evidence="4 5" key="2">
    <citation type="submission" date="2020-08" db="EMBL/GenBank/DDBJ databases">
        <authorList>
            <person name="Partida-Martinez L."/>
            <person name="Huntemann M."/>
            <person name="Clum A."/>
            <person name="Wang J."/>
            <person name="Palaniappan K."/>
            <person name="Ritter S."/>
            <person name="Chen I.-M."/>
            <person name="Stamatis D."/>
            <person name="Reddy T."/>
            <person name="O'Malley R."/>
            <person name="Daum C."/>
            <person name="Shapiro N."/>
            <person name="Ivanova N."/>
            <person name="Kyrpides N."/>
            <person name="Woyke T."/>
        </authorList>
    </citation>
    <scope>NUCLEOTIDE SEQUENCE [LARGE SCALE GENOMIC DNA]</scope>
    <source>
        <strain evidence="4 5">AS2.23</strain>
    </source>
</reference>
<dbReference type="InterPro" id="IPR035919">
    <property type="entry name" value="EAL_sf"/>
</dbReference>
<feature type="domain" description="GGDEF" evidence="3">
    <location>
        <begin position="305"/>
        <end position="437"/>
    </location>
</feature>
<dbReference type="PROSITE" id="PS50883">
    <property type="entry name" value="EAL"/>
    <property type="match status" value="1"/>
</dbReference>
<reference evidence="4 5" key="1">
    <citation type="submission" date="2020-08" db="EMBL/GenBank/DDBJ databases">
        <title>The Agave Microbiome: Exploring the role of microbial communities in plant adaptations to desert environments.</title>
        <authorList>
            <person name="Partida-Martinez L.P."/>
        </authorList>
    </citation>
    <scope>NUCLEOTIDE SEQUENCE [LARGE SCALE GENOMIC DNA]</scope>
    <source>
        <strain evidence="4 5">AS2.23</strain>
    </source>
</reference>
<dbReference type="Gene3D" id="3.20.20.450">
    <property type="entry name" value="EAL domain"/>
    <property type="match status" value="1"/>
</dbReference>
<dbReference type="Gene3D" id="3.30.70.270">
    <property type="match status" value="1"/>
</dbReference>
<dbReference type="NCBIfam" id="TIGR00254">
    <property type="entry name" value="GGDEF"/>
    <property type="match status" value="1"/>
</dbReference>
<dbReference type="NCBIfam" id="TIGR00229">
    <property type="entry name" value="sensory_box"/>
    <property type="match status" value="1"/>
</dbReference>
<dbReference type="Pfam" id="PF00989">
    <property type="entry name" value="PAS"/>
    <property type="match status" value="1"/>
</dbReference>
<dbReference type="InterPro" id="IPR000160">
    <property type="entry name" value="GGDEF_dom"/>
</dbReference>
<evidence type="ECO:0000259" key="3">
    <source>
        <dbReference type="PROSITE" id="PS50887"/>
    </source>
</evidence>
<gene>
    <name evidence="4" type="ORF">FHR75_003485</name>
</gene>
<dbReference type="PROSITE" id="PS50887">
    <property type="entry name" value="GGDEF"/>
    <property type="match status" value="1"/>
</dbReference>
<dbReference type="CDD" id="cd01949">
    <property type="entry name" value="GGDEF"/>
    <property type="match status" value="1"/>
</dbReference>
<dbReference type="FunFam" id="3.30.70.270:FF:000001">
    <property type="entry name" value="Diguanylate cyclase domain protein"/>
    <property type="match status" value="1"/>
</dbReference>
<dbReference type="CDD" id="cd00130">
    <property type="entry name" value="PAS"/>
    <property type="match status" value="1"/>
</dbReference>
<dbReference type="SMART" id="SM00052">
    <property type="entry name" value="EAL"/>
    <property type="match status" value="1"/>
</dbReference>
<feature type="domain" description="EAL" evidence="2">
    <location>
        <begin position="446"/>
        <end position="698"/>
    </location>
</feature>
<name>A0A7W4TPC3_KINRA</name>
<feature type="domain" description="PAC" evidence="1">
    <location>
        <begin position="222"/>
        <end position="273"/>
    </location>
</feature>
<dbReference type="InterPro" id="IPR029787">
    <property type="entry name" value="Nucleotide_cyclase"/>
</dbReference>
<dbReference type="InterPro" id="IPR013767">
    <property type="entry name" value="PAS_fold"/>
</dbReference>
<dbReference type="Proteomes" id="UP000533269">
    <property type="component" value="Unassembled WGS sequence"/>
</dbReference>
<dbReference type="SMART" id="SM00091">
    <property type="entry name" value="PAS"/>
    <property type="match status" value="1"/>
</dbReference>
<dbReference type="InterPro" id="IPR001633">
    <property type="entry name" value="EAL_dom"/>
</dbReference>
<dbReference type="GO" id="GO:0006355">
    <property type="term" value="P:regulation of DNA-templated transcription"/>
    <property type="evidence" value="ECO:0007669"/>
    <property type="project" value="InterPro"/>
</dbReference>
<comment type="caution">
    <text evidence="4">The sequence shown here is derived from an EMBL/GenBank/DDBJ whole genome shotgun (WGS) entry which is preliminary data.</text>
</comment>
<organism evidence="4 5">
    <name type="scientific">Kineococcus radiotolerans</name>
    <dbReference type="NCBI Taxonomy" id="131568"/>
    <lineage>
        <taxon>Bacteria</taxon>
        <taxon>Bacillati</taxon>
        <taxon>Actinomycetota</taxon>
        <taxon>Actinomycetes</taxon>
        <taxon>Kineosporiales</taxon>
        <taxon>Kineosporiaceae</taxon>
        <taxon>Kineococcus</taxon>
    </lineage>
</organism>
<dbReference type="Pfam" id="PF00563">
    <property type="entry name" value="EAL"/>
    <property type="match status" value="1"/>
</dbReference>
<dbReference type="SUPFAM" id="SSF141868">
    <property type="entry name" value="EAL domain-like"/>
    <property type="match status" value="1"/>
</dbReference>
<dbReference type="InterPro" id="IPR052155">
    <property type="entry name" value="Biofilm_reg_signaling"/>
</dbReference>
<protein>
    <submittedName>
        <fullName evidence="4">Diguanylate cyclase (GGDEF)-like protein/PAS domain S-box-containing protein</fullName>
    </submittedName>
</protein>
<evidence type="ECO:0000259" key="2">
    <source>
        <dbReference type="PROSITE" id="PS50883"/>
    </source>
</evidence>
<dbReference type="PANTHER" id="PTHR44757">
    <property type="entry name" value="DIGUANYLATE CYCLASE DGCP"/>
    <property type="match status" value="1"/>
</dbReference>
<proteinExistence type="predicted"/>
<dbReference type="Gene3D" id="3.30.450.20">
    <property type="entry name" value="PAS domain"/>
    <property type="match status" value="1"/>
</dbReference>
<dbReference type="EMBL" id="JACHVY010000003">
    <property type="protein sequence ID" value="MBB2902654.1"/>
    <property type="molecule type" value="Genomic_DNA"/>
</dbReference>
<evidence type="ECO:0000313" key="5">
    <source>
        <dbReference type="Proteomes" id="UP000533269"/>
    </source>
</evidence>
<sequence>MDAGGADGASAEVVLAALLEGLDADGRVVVAVMRPVVEAGRIVDFALLTASGSAARAGLATVTGPRPHGAVRRLSEVTPPARFPDLLARHRAAFEAEQPVRRDEDHVDARGRTRALEVTRARVGGLLVVTWQDVTELRRAEAARVAGEQRFRALVEHSSDITVVVDRERVITYASPSTQRFSPDGDGTLAGTPYGLPLHPADRELAQELLDRAYAAPPGQVLRERARVIAADGRTRWIEAEATNHLDTPGVGGVVINCRDITEEQHAREALAAEAVRDPLTGLPNRRYFTQALQHALARSARSGQPVALLLLDVDHFKHVNDAHGHPAGDRLLTTLAQRLRSSLRPSDTVCRLGGDEFVVLAEDLHHLDEALLLAERVNVAAGGTYLLDHGEVRVSVSIGVSTAVGPGDPDALLSTADHALYEAKRRGRDRAEVFQPQLREHLLHRLALQRDLRRATTRDELELYWQPILRASDHAVTGAEALLRWHHPEHGLLTPAAFIPAAEDAGLMPVICEWVLHHAAEQSARWARELADRPQVFVNLDRHQLHDPDLLSRVGAIADAHHADLTGLTLEVSERILTEDLPRIQPLLHLLRAGGLSLALDDFGAGNTALTWLQRMPVDVLKLDRSFTAALGDPASEAIVDAVLHLAPRLGIATLAEGVETAAQLATLVDLGCDYTQGFHHARPQPARELTAALLAP</sequence>
<dbReference type="Pfam" id="PF00990">
    <property type="entry name" value="GGDEF"/>
    <property type="match status" value="1"/>
</dbReference>
<dbReference type="SUPFAM" id="SSF55785">
    <property type="entry name" value="PYP-like sensor domain (PAS domain)"/>
    <property type="match status" value="1"/>
</dbReference>
<dbReference type="AlphaFoldDB" id="A0A7W4TPC3"/>
<dbReference type="InterPro" id="IPR000014">
    <property type="entry name" value="PAS"/>
</dbReference>
<dbReference type="SUPFAM" id="SSF55073">
    <property type="entry name" value="Nucleotide cyclase"/>
    <property type="match status" value="1"/>
</dbReference>
<evidence type="ECO:0000259" key="1">
    <source>
        <dbReference type="PROSITE" id="PS50113"/>
    </source>
</evidence>